<proteinExistence type="predicted"/>
<feature type="compositionally biased region" description="Low complexity" evidence="1">
    <location>
        <begin position="89"/>
        <end position="103"/>
    </location>
</feature>
<dbReference type="STRING" id="1682113.A7U43_20565"/>
<keyword evidence="2" id="KW-1133">Transmembrane helix</keyword>
<evidence type="ECO:0000256" key="3">
    <source>
        <dbReference type="SAM" id="SignalP"/>
    </source>
</evidence>
<sequence>MNQWKRLVTAGAGATIALTLVIGPAAVAIADPGSRGSSSGQSDRRAATGARAADSTSAGPASNESAGDAAGSDQPGAAAQGRRARPSLTTADGARTVRTARTARTADEAGTGGAGLRPVAPAEPVGRALPQITTAARTPQPAAAPQPSVSPVPASADVVVSAPTAPVPQPAASPPAARLPVVDMSVAVLPIGPDPRPGQPMTSLFGILGLLLIPLAGAALGYRQARAARALPPAGTSGLPPAGTSGLPPA</sequence>
<feature type="region of interest" description="Disordered" evidence="1">
    <location>
        <begin position="231"/>
        <end position="250"/>
    </location>
</feature>
<dbReference type="KEGG" id="madi:A7U43_20565"/>
<evidence type="ECO:0000313" key="4">
    <source>
        <dbReference type="EMBL" id="ANE81366.1"/>
    </source>
</evidence>
<keyword evidence="3" id="KW-0732">Signal</keyword>
<dbReference type="EMBL" id="CP015596">
    <property type="protein sequence ID" value="ANE81366.1"/>
    <property type="molecule type" value="Genomic_DNA"/>
</dbReference>
<feature type="chain" id="PRO_5038987701" evidence="3">
    <location>
        <begin position="31"/>
        <end position="250"/>
    </location>
</feature>
<keyword evidence="5" id="KW-1185">Reference proteome</keyword>
<feature type="transmembrane region" description="Helical" evidence="2">
    <location>
        <begin position="203"/>
        <end position="222"/>
    </location>
</feature>
<dbReference type="AlphaFoldDB" id="A0A172UQS3"/>
<feature type="region of interest" description="Disordered" evidence="1">
    <location>
        <begin position="32"/>
        <end position="124"/>
    </location>
</feature>
<protein>
    <submittedName>
        <fullName evidence="4">Uncharacterized protein</fullName>
    </submittedName>
</protein>
<reference evidence="4 5" key="1">
    <citation type="submission" date="2016-05" db="EMBL/GenBank/DDBJ databases">
        <title>Complete genome sequence of a phthalic acid esters degrading Mycobacterium sp. YC-RL4.</title>
        <authorList>
            <person name="Ren L."/>
            <person name="Fan S."/>
            <person name="Ruth N."/>
            <person name="Jia Y."/>
            <person name="Wang J."/>
            <person name="Qiao C."/>
        </authorList>
    </citation>
    <scope>NUCLEOTIDE SEQUENCE [LARGE SCALE GENOMIC DNA]</scope>
    <source>
        <strain evidence="4 5">YC-RL4</strain>
    </source>
</reference>
<keyword evidence="2" id="KW-0472">Membrane</keyword>
<evidence type="ECO:0000256" key="2">
    <source>
        <dbReference type="SAM" id="Phobius"/>
    </source>
</evidence>
<evidence type="ECO:0000313" key="5">
    <source>
        <dbReference type="Proteomes" id="UP000077143"/>
    </source>
</evidence>
<dbReference type="RefSeq" id="WP_067998918.1">
    <property type="nucleotide sequence ID" value="NZ_CP015596.1"/>
</dbReference>
<accession>A0A172UQS3</accession>
<organism evidence="4 5">
    <name type="scientific">Mycobacterium adipatum</name>
    <dbReference type="NCBI Taxonomy" id="1682113"/>
    <lineage>
        <taxon>Bacteria</taxon>
        <taxon>Bacillati</taxon>
        <taxon>Actinomycetota</taxon>
        <taxon>Actinomycetes</taxon>
        <taxon>Mycobacteriales</taxon>
        <taxon>Mycobacteriaceae</taxon>
        <taxon>Mycobacterium</taxon>
    </lineage>
</organism>
<gene>
    <name evidence="4" type="ORF">A7U43_20565</name>
</gene>
<keyword evidence="2" id="KW-0812">Transmembrane</keyword>
<name>A0A172UQS3_9MYCO</name>
<dbReference type="Proteomes" id="UP000077143">
    <property type="component" value="Chromosome"/>
</dbReference>
<feature type="signal peptide" evidence="3">
    <location>
        <begin position="1"/>
        <end position="30"/>
    </location>
</feature>
<evidence type="ECO:0000256" key="1">
    <source>
        <dbReference type="SAM" id="MobiDB-lite"/>
    </source>
</evidence>
<feature type="compositionally biased region" description="Low complexity" evidence="1">
    <location>
        <begin position="33"/>
        <end position="59"/>
    </location>
</feature>